<dbReference type="AlphaFoldDB" id="A0A8K0X879"/>
<evidence type="ECO:0000256" key="1">
    <source>
        <dbReference type="ARBA" id="ARBA00023242"/>
    </source>
</evidence>
<sequence>MGRKPNPIIGEYFTRGPKLTDSSNRYPHTCKLCGENFPKGRGEVLHKHITEKCPAISPEERINAALGFAGLHTGDSPQRTLNLNLTGAAASLHDGLSGVPGVPSGPDAPETWSALRTLAEASRQVGAHDLGPQVGPHDPSHDLSPQTEMDNVDPGLESHQHHQQLPQPQQHQPQHPEPHHHDHGFELQEQFTLDHPPPSYEMNPQSQGSKVDGLANSAGQPAQDPKPTEADPHMPYPDDNGDPMAYLAGTTEERLEHLQAVTQPSQPPQAAPIDSAGLAVAVAAAAAAVVADNARLDHAMIEASLADLSEQAASSQADDQMPDADADAVDRSTPEQSHSQSQSQHHSAAPTPPALPAPTPPPPAPPAQHHPWGEMSYVASNPVLPALGRQQPLSSPIRGGTRMTIGNGLRSEHKRKAYNPVRRKEVQAARKKGACIRCRILRKTCGLNDPCDQCRKIQGPRHWTYPCIRTHLSQALTLYSAGLIVVLAQNRVNQARSSFQLLQNGTKLRVSLWNDSIPMSLASLVTPRQAASATASDADPEKQDPAQPAAAESFRVVMIDQDTEDLPARMETYLAEMLPLLIDREPSQFIRVVLDFAQKAENKTGDLLKRAIDLWGLVEILDRERSWCIFEERQGELVPRGPEDVAATEQDIYNLMTWQLSAAAERKANAVSHKLVSELQRCLENGKTSIHFDVYLAILILLHCLEKTTWTIKVWEMEDFRQRWPLERPPSAFTAQGHEIAELLKMLLTLRKAHPKTFRGPDGRLAVADAKDPVTAEFFNALNLHYDDVVDRLEHCAFSPESSRSLEFYFSGLVLLPHRDADTASQDANTAKHDADANANAFVHQTTHLPQDQLA</sequence>
<dbReference type="PANTHER" id="PTHR35392">
    <property type="entry name" value="ZN(II)2CYS6 TRANSCRIPTION FACTOR (EUROFUNG)-RELATED-RELATED"/>
    <property type="match status" value="1"/>
</dbReference>
<feature type="compositionally biased region" description="Pro residues" evidence="2">
    <location>
        <begin position="350"/>
        <end position="368"/>
    </location>
</feature>
<protein>
    <submittedName>
        <fullName evidence="3">Uncharacterized protein</fullName>
    </submittedName>
</protein>
<dbReference type="Proteomes" id="UP000813385">
    <property type="component" value="Unassembled WGS sequence"/>
</dbReference>
<dbReference type="GO" id="GO:0008270">
    <property type="term" value="F:zinc ion binding"/>
    <property type="evidence" value="ECO:0007669"/>
    <property type="project" value="InterPro"/>
</dbReference>
<dbReference type="InterPro" id="IPR052973">
    <property type="entry name" value="Fungal_sec-metab_reg_TF"/>
</dbReference>
<dbReference type="PANTHER" id="PTHR35392:SF2">
    <property type="entry name" value="ZN(II)2CYS6 TRANSCRIPTION FACTOR (EUROFUNG)"/>
    <property type="match status" value="1"/>
</dbReference>
<evidence type="ECO:0000256" key="2">
    <source>
        <dbReference type="SAM" id="MobiDB-lite"/>
    </source>
</evidence>
<keyword evidence="4" id="KW-1185">Reference proteome</keyword>
<dbReference type="OrthoDB" id="5417895at2759"/>
<feature type="region of interest" description="Disordered" evidence="2">
    <location>
        <begin position="311"/>
        <end position="374"/>
    </location>
</feature>
<accession>A0A8K0X879</accession>
<proteinExistence type="predicted"/>
<organism evidence="3 4">
    <name type="scientific">Plectosphaerella cucumerina</name>
    <dbReference type="NCBI Taxonomy" id="40658"/>
    <lineage>
        <taxon>Eukaryota</taxon>
        <taxon>Fungi</taxon>
        <taxon>Dikarya</taxon>
        <taxon>Ascomycota</taxon>
        <taxon>Pezizomycotina</taxon>
        <taxon>Sordariomycetes</taxon>
        <taxon>Hypocreomycetidae</taxon>
        <taxon>Glomerellales</taxon>
        <taxon>Plectosphaerellaceae</taxon>
        <taxon>Plectosphaerella</taxon>
    </lineage>
</organism>
<comment type="caution">
    <text evidence="3">The sequence shown here is derived from an EMBL/GenBank/DDBJ whole genome shotgun (WGS) entry which is preliminary data.</text>
</comment>
<feature type="compositionally biased region" description="Basic and acidic residues" evidence="2">
    <location>
        <begin position="174"/>
        <end position="186"/>
    </location>
</feature>
<gene>
    <name evidence="3" type="ORF">B0T11DRAFT_5822</name>
</gene>
<feature type="compositionally biased region" description="Low complexity" evidence="2">
    <location>
        <begin position="163"/>
        <end position="173"/>
    </location>
</feature>
<keyword evidence="1" id="KW-0539">Nucleus</keyword>
<feature type="compositionally biased region" description="Low complexity" evidence="2">
    <location>
        <begin position="336"/>
        <end position="349"/>
    </location>
</feature>
<dbReference type="GO" id="GO:0000981">
    <property type="term" value="F:DNA-binding transcription factor activity, RNA polymerase II-specific"/>
    <property type="evidence" value="ECO:0007669"/>
    <property type="project" value="InterPro"/>
</dbReference>
<dbReference type="InterPro" id="IPR001138">
    <property type="entry name" value="Zn2Cys6_DnaBD"/>
</dbReference>
<reference evidence="3" key="1">
    <citation type="journal article" date="2021" name="Nat. Commun.">
        <title>Genetic determinants of endophytism in the Arabidopsis root mycobiome.</title>
        <authorList>
            <person name="Mesny F."/>
            <person name="Miyauchi S."/>
            <person name="Thiergart T."/>
            <person name="Pickel B."/>
            <person name="Atanasova L."/>
            <person name="Karlsson M."/>
            <person name="Huettel B."/>
            <person name="Barry K.W."/>
            <person name="Haridas S."/>
            <person name="Chen C."/>
            <person name="Bauer D."/>
            <person name="Andreopoulos W."/>
            <person name="Pangilinan J."/>
            <person name="LaButti K."/>
            <person name="Riley R."/>
            <person name="Lipzen A."/>
            <person name="Clum A."/>
            <person name="Drula E."/>
            <person name="Henrissat B."/>
            <person name="Kohler A."/>
            <person name="Grigoriev I.V."/>
            <person name="Martin F.M."/>
            <person name="Hacquard S."/>
        </authorList>
    </citation>
    <scope>NUCLEOTIDE SEQUENCE</scope>
    <source>
        <strain evidence="3">MPI-CAGE-AT-0016</strain>
    </source>
</reference>
<evidence type="ECO:0000313" key="4">
    <source>
        <dbReference type="Proteomes" id="UP000813385"/>
    </source>
</evidence>
<feature type="region of interest" description="Disordered" evidence="2">
    <location>
        <begin position="128"/>
        <end position="244"/>
    </location>
</feature>
<dbReference type="EMBL" id="JAGPXD010000001">
    <property type="protein sequence ID" value="KAH7375064.1"/>
    <property type="molecule type" value="Genomic_DNA"/>
</dbReference>
<name>A0A8K0X879_9PEZI</name>
<dbReference type="CDD" id="cd00067">
    <property type="entry name" value="GAL4"/>
    <property type="match status" value="1"/>
</dbReference>
<feature type="region of interest" description="Disordered" evidence="2">
    <location>
        <begin position="386"/>
        <end position="413"/>
    </location>
</feature>
<evidence type="ECO:0000313" key="3">
    <source>
        <dbReference type="EMBL" id="KAH7375064.1"/>
    </source>
</evidence>